<evidence type="ECO:0000256" key="4">
    <source>
        <dbReference type="ARBA" id="ARBA00023134"/>
    </source>
</evidence>
<evidence type="ECO:0000256" key="2">
    <source>
        <dbReference type="ARBA" id="ARBA00022741"/>
    </source>
</evidence>
<dbReference type="Gene3D" id="3.40.50.300">
    <property type="entry name" value="P-loop containing nucleotide triphosphate hydrolases"/>
    <property type="match status" value="1"/>
</dbReference>
<dbReference type="SUPFAM" id="SSF52540">
    <property type="entry name" value="P-loop containing nucleoside triphosphate hydrolases"/>
    <property type="match status" value="1"/>
</dbReference>
<dbReference type="Gene3D" id="1.10.1580.10">
    <property type="match status" value="1"/>
</dbReference>
<keyword evidence="1" id="KW-0963">Cytoplasm</keyword>
<dbReference type="Pfam" id="PF01926">
    <property type="entry name" value="MMR_HSR1"/>
    <property type="match status" value="1"/>
</dbReference>
<keyword evidence="2" id="KW-0547">Nucleotide-binding</keyword>
<evidence type="ECO:0000256" key="3">
    <source>
        <dbReference type="ARBA" id="ARBA00022801"/>
    </source>
</evidence>
<dbReference type="Proteomes" id="UP000046395">
    <property type="component" value="Unassembled WGS sequence"/>
</dbReference>
<name>A0A5S6Q1H2_TRIMR</name>
<feature type="domain" description="G" evidence="7">
    <location>
        <begin position="206"/>
        <end position="259"/>
    </location>
</feature>
<keyword evidence="8" id="KW-1185">Reference proteome</keyword>
<keyword evidence="4" id="KW-0342">GTP-binding</keyword>
<evidence type="ECO:0000313" key="9">
    <source>
        <dbReference type="WBParaSite" id="TMUE_0000001004.1"/>
    </source>
</evidence>
<dbReference type="InterPro" id="IPR006073">
    <property type="entry name" value="GTP-bd"/>
</dbReference>
<accession>A0A5S6Q1H2</accession>
<dbReference type="GO" id="GO:0003924">
    <property type="term" value="F:GTPase activity"/>
    <property type="evidence" value="ECO:0007669"/>
    <property type="project" value="InterPro"/>
</dbReference>
<dbReference type="InterPro" id="IPR027417">
    <property type="entry name" value="P-loop_NTPase"/>
</dbReference>
<feature type="region of interest" description="Disordered" evidence="6">
    <location>
        <begin position="130"/>
        <end position="169"/>
    </location>
</feature>
<protein>
    <recommendedName>
        <fullName evidence="5">Large subunit GTPase 1 homolog</fullName>
    </recommendedName>
</protein>
<dbReference type="PANTHER" id="PTHR45709:SF2">
    <property type="entry name" value="LARGE SUBUNIT GTPASE 1 HOMOLOG"/>
    <property type="match status" value="1"/>
</dbReference>
<dbReference type="InterPro" id="IPR043358">
    <property type="entry name" value="GNL1-like"/>
</dbReference>
<evidence type="ECO:0000256" key="6">
    <source>
        <dbReference type="SAM" id="MobiDB-lite"/>
    </source>
</evidence>
<dbReference type="AlphaFoldDB" id="A0A5S6Q1H2"/>
<evidence type="ECO:0000313" key="8">
    <source>
        <dbReference type="Proteomes" id="UP000046395"/>
    </source>
</evidence>
<sequence length="460" mass="51295">MPRKPDWRLAGNAEAFLQLEQKAFVEWRKDLEDLQQKGGYILTPFEKNLDIWRQLWRVIERSDVVVELLDSRNPLMFRVPDLEAAVKETCPNKVVFLLLSKADLLTSKQRQFWADYLTDRGDHFAFWSNADDRTQKETEAQDDEMESPIAESDTASSVSGKGNADAAEAVEERTLQATTTLQAGELLSILKGLRPDVDTSQRPIVIGMVGYPNVGKSSTINKILGAKRAAVSATPGKTKHLQTLIVDHDVTLCDAPGLVFPALHFGRHHMLLAGMLSSDHITDYATPIRFLCSTLPFRVFERHYGIVLTNSSYVDSADHVDPEVLLTALAFVRGFMSTKGIPDRSRAARCIIKDCTSGRLPYCVAPPGVDEALFNAADDQAPAPLAEMAGKLHSLSILEKRHLIEAKSSGEDFDRLYFSGGASAVHVLSRKEKPAVAERRKQPRHRKREKLRRVFAHLDA</sequence>
<dbReference type="GO" id="GO:0005525">
    <property type="term" value="F:GTP binding"/>
    <property type="evidence" value="ECO:0007669"/>
    <property type="project" value="UniProtKB-KW"/>
</dbReference>
<keyword evidence="3" id="KW-0378">Hydrolase</keyword>
<organism evidence="8 9">
    <name type="scientific">Trichuris muris</name>
    <name type="common">Mouse whipworm</name>
    <dbReference type="NCBI Taxonomy" id="70415"/>
    <lineage>
        <taxon>Eukaryota</taxon>
        <taxon>Metazoa</taxon>
        <taxon>Ecdysozoa</taxon>
        <taxon>Nematoda</taxon>
        <taxon>Enoplea</taxon>
        <taxon>Dorylaimia</taxon>
        <taxon>Trichinellida</taxon>
        <taxon>Trichuridae</taxon>
        <taxon>Trichuris</taxon>
    </lineage>
</organism>
<dbReference type="GO" id="GO:0005829">
    <property type="term" value="C:cytosol"/>
    <property type="evidence" value="ECO:0007669"/>
    <property type="project" value="TreeGrafter"/>
</dbReference>
<dbReference type="PANTHER" id="PTHR45709">
    <property type="entry name" value="LARGE SUBUNIT GTPASE 1 HOMOLOG-RELATED"/>
    <property type="match status" value="1"/>
</dbReference>
<dbReference type="CDD" id="cd01857">
    <property type="entry name" value="HSR1_MMR1"/>
    <property type="match status" value="1"/>
</dbReference>
<proteinExistence type="predicted"/>
<reference evidence="9" key="1">
    <citation type="submission" date="2019-12" db="UniProtKB">
        <authorList>
            <consortium name="WormBaseParasite"/>
        </authorList>
    </citation>
    <scope>IDENTIFICATION</scope>
</reference>
<dbReference type="STRING" id="70415.A0A5S6Q1H2"/>
<dbReference type="WBParaSite" id="TMUE_0000001004.1">
    <property type="protein sequence ID" value="TMUE_0000001004.1"/>
    <property type="gene ID" value="WBGene00296921"/>
</dbReference>
<feature type="compositionally biased region" description="Basic and acidic residues" evidence="6">
    <location>
        <begin position="130"/>
        <end position="139"/>
    </location>
</feature>
<evidence type="ECO:0000256" key="5">
    <source>
        <dbReference type="ARBA" id="ARBA00040145"/>
    </source>
</evidence>
<evidence type="ECO:0000259" key="7">
    <source>
        <dbReference type="Pfam" id="PF01926"/>
    </source>
</evidence>
<dbReference type="InterPro" id="IPR023179">
    <property type="entry name" value="GTP-bd_ortho_bundle_sf"/>
</dbReference>
<dbReference type="GO" id="GO:0000054">
    <property type="term" value="P:ribosomal subunit export from nucleus"/>
    <property type="evidence" value="ECO:0007669"/>
    <property type="project" value="TreeGrafter"/>
</dbReference>
<evidence type="ECO:0000256" key="1">
    <source>
        <dbReference type="ARBA" id="ARBA00022490"/>
    </source>
</evidence>